<organism evidence="10 11">
    <name type="scientific">Candidatus Erwinia haradaeae</name>
    <dbReference type="NCBI Taxonomy" id="1922217"/>
    <lineage>
        <taxon>Bacteria</taxon>
        <taxon>Pseudomonadati</taxon>
        <taxon>Pseudomonadota</taxon>
        <taxon>Gammaproteobacteria</taxon>
        <taxon>Enterobacterales</taxon>
        <taxon>Erwiniaceae</taxon>
        <taxon>Erwinia</taxon>
    </lineage>
</organism>
<dbReference type="GO" id="GO:0004314">
    <property type="term" value="F:[acyl-carrier-protein] S-malonyltransferase activity"/>
    <property type="evidence" value="ECO:0007669"/>
    <property type="project" value="UniProtKB-EC"/>
</dbReference>
<dbReference type="PANTHER" id="PTHR42681">
    <property type="entry name" value="MALONYL-COA-ACYL CARRIER PROTEIN TRANSACYLASE, MITOCHONDRIAL"/>
    <property type="match status" value="1"/>
</dbReference>
<evidence type="ECO:0000256" key="2">
    <source>
        <dbReference type="ARBA" id="ARBA00013258"/>
    </source>
</evidence>
<dbReference type="SUPFAM" id="SSF55048">
    <property type="entry name" value="Probable ACP-binding domain of malonyl-CoA ACP transacylase"/>
    <property type="match status" value="1"/>
</dbReference>
<dbReference type="NCBIfam" id="TIGR00128">
    <property type="entry name" value="fabD"/>
    <property type="match status" value="1"/>
</dbReference>
<dbReference type="FunFam" id="3.30.70.250:FF:000001">
    <property type="entry name" value="Malonyl CoA-acyl carrier protein transacylase"/>
    <property type="match status" value="1"/>
</dbReference>
<gene>
    <name evidence="10" type="primary">fabD</name>
    <name evidence="10" type="ORF">ERCIKOCA2762_516</name>
</gene>
<dbReference type="SMART" id="SM00827">
    <property type="entry name" value="PKS_AT"/>
    <property type="match status" value="1"/>
</dbReference>
<evidence type="ECO:0000256" key="1">
    <source>
        <dbReference type="ARBA" id="ARBA00005194"/>
    </source>
</evidence>
<dbReference type="PIRSF" id="PIRSF000446">
    <property type="entry name" value="Mct"/>
    <property type="match status" value="1"/>
</dbReference>
<protein>
    <recommendedName>
        <fullName evidence="3 7">Malonyl CoA-acyl carrier protein transacylase</fullName>
        <ecNumber evidence="2 7">2.3.1.39</ecNumber>
    </recommendedName>
</protein>
<comment type="similarity">
    <text evidence="7">Belongs to the fabD family.</text>
</comment>
<evidence type="ECO:0000259" key="9">
    <source>
        <dbReference type="SMART" id="SM00827"/>
    </source>
</evidence>
<dbReference type="InterPro" id="IPR024925">
    <property type="entry name" value="Malonyl_CoA-ACP_transAc"/>
</dbReference>
<dbReference type="InterPro" id="IPR014043">
    <property type="entry name" value="Acyl_transferase_dom"/>
</dbReference>
<dbReference type="Gene3D" id="3.40.366.10">
    <property type="entry name" value="Malonyl-Coenzyme A Acyl Carrier Protein, domain 2"/>
    <property type="match status" value="1"/>
</dbReference>
<dbReference type="Gene3D" id="3.30.70.250">
    <property type="entry name" value="Malonyl-CoA ACP transacylase, ACP-binding"/>
    <property type="match status" value="1"/>
</dbReference>
<evidence type="ECO:0000256" key="7">
    <source>
        <dbReference type="PIRNR" id="PIRNR000446"/>
    </source>
</evidence>
<dbReference type="InterPro" id="IPR004410">
    <property type="entry name" value="Malonyl_CoA-ACP_transAc_FabD"/>
</dbReference>
<evidence type="ECO:0000256" key="5">
    <source>
        <dbReference type="ARBA" id="ARBA00023315"/>
    </source>
</evidence>
<dbReference type="UniPathway" id="UPA00094"/>
<evidence type="ECO:0000313" key="10">
    <source>
        <dbReference type="EMBL" id="VFP83270.1"/>
    </source>
</evidence>
<dbReference type="InterPro" id="IPR016035">
    <property type="entry name" value="Acyl_Trfase/lysoPLipase"/>
</dbReference>
<comment type="catalytic activity">
    <reaction evidence="6 7">
        <text>holo-[ACP] + malonyl-CoA = malonyl-[ACP] + CoA</text>
        <dbReference type="Rhea" id="RHEA:41792"/>
        <dbReference type="Rhea" id="RHEA-COMP:9623"/>
        <dbReference type="Rhea" id="RHEA-COMP:9685"/>
        <dbReference type="ChEBI" id="CHEBI:57287"/>
        <dbReference type="ChEBI" id="CHEBI:57384"/>
        <dbReference type="ChEBI" id="CHEBI:64479"/>
        <dbReference type="ChEBI" id="CHEBI:78449"/>
        <dbReference type="EC" id="2.3.1.39"/>
    </reaction>
</comment>
<reference evidence="10 11" key="1">
    <citation type="submission" date="2019-02" db="EMBL/GenBank/DDBJ databases">
        <authorList>
            <person name="Manzano-Marin A."/>
            <person name="Manzano-Marin A."/>
        </authorList>
    </citation>
    <scope>NUCLEOTIDE SEQUENCE [LARGE SCALE GENOMIC DNA]</scope>
    <source>
        <strain evidence="10 11">ErCikochiana</strain>
    </source>
</reference>
<evidence type="ECO:0000256" key="4">
    <source>
        <dbReference type="ARBA" id="ARBA00022679"/>
    </source>
</evidence>
<sequence>MKFGMVFPGQGSQSVGMLAHLAKANKIVEDTFYEASEVLGYNLWNLVKKGAIEELNKTRRAQPAILAASVSIFRIWQQHSKNMPTILAGHSLGEYSALVCAEVISFSDAIKLVDLRGKLMQEAVPEKEGAMQVIVGLDASVIEKVCNESSHGQIVSPVIFNAPHQVVIAGHKAAVERTSIACKIAGAKCTLTLPISIPSHCTLMRSAADKLEIVLKEIPFHAPVYNIVNNVDVMIETSEHAIRSALIRQMYQPVRWEESIKCIADQGINLLLEVGPGKTLQGLTKRILSTLKAVSINDPATLDAALKQSRGYTI</sequence>
<evidence type="ECO:0000256" key="8">
    <source>
        <dbReference type="PIRSR" id="PIRSR000446-1"/>
    </source>
</evidence>
<dbReference type="InterPro" id="IPR050858">
    <property type="entry name" value="Mal-CoA-ACP_Trans/PKS_FabD"/>
</dbReference>
<feature type="active site" evidence="8">
    <location>
        <position position="200"/>
    </location>
</feature>
<keyword evidence="5 7" id="KW-0012">Acyltransferase</keyword>
<dbReference type="GO" id="GO:0005829">
    <property type="term" value="C:cytosol"/>
    <property type="evidence" value="ECO:0007669"/>
    <property type="project" value="TreeGrafter"/>
</dbReference>
<dbReference type="Pfam" id="PF00698">
    <property type="entry name" value="Acyl_transf_1"/>
    <property type="match status" value="1"/>
</dbReference>
<feature type="domain" description="Malonyl-CoA:ACP transacylase (MAT)" evidence="9">
    <location>
        <begin position="6"/>
        <end position="312"/>
    </location>
</feature>
<dbReference type="AlphaFoldDB" id="A0A451DA98"/>
<evidence type="ECO:0000256" key="6">
    <source>
        <dbReference type="ARBA" id="ARBA00048462"/>
    </source>
</evidence>
<dbReference type="InterPro" id="IPR016036">
    <property type="entry name" value="Malonyl_transacylase_ACP-bd"/>
</dbReference>
<dbReference type="PANTHER" id="PTHR42681:SF1">
    <property type="entry name" value="MALONYL-COA-ACYL CARRIER PROTEIN TRANSACYLASE, MITOCHONDRIAL"/>
    <property type="match status" value="1"/>
</dbReference>
<dbReference type="Proteomes" id="UP000294368">
    <property type="component" value="Chromosome"/>
</dbReference>
<evidence type="ECO:0000313" key="11">
    <source>
        <dbReference type="Proteomes" id="UP000294368"/>
    </source>
</evidence>
<accession>A0A451DA98</accession>
<dbReference type="EMBL" id="LR217715">
    <property type="protein sequence ID" value="VFP83270.1"/>
    <property type="molecule type" value="Genomic_DNA"/>
</dbReference>
<feature type="active site" evidence="8">
    <location>
        <position position="91"/>
    </location>
</feature>
<dbReference type="GO" id="GO:0006633">
    <property type="term" value="P:fatty acid biosynthetic process"/>
    <property type="evidence" value="ECO:0007669"/>
    <property type="project" value="UniProtKB-UniPathway"/>
</dbReference>
<name>A0A451DA98_9GAMM</name>
<evidence type="ECO:0000256" key="3">
    <source>
        <dbReference type="ARBA" id="ARBA00018953"/>
    </source>
</evidence>
<proteinExistence type="inferred from homology"/>
<dbReference type="InterPro" id="IPR001227">
    <property type="entry name" value="Ac_transferase_dom_sf"/>
</dbReference>
<comment type="pathway">
    <text evidence="1">Lipid metabolism; fatty acid biosynthesis.</text>
</comment>
<dbReference type="SUPFAM" id="SSF52151">
    <property type="entry name" value="FabD/lysophospholipase-like"/>
    <property type="match status" value="1"/>
</dbReference>
<keyword evidence="4 7" id="KW-0808">Transferase</keyword>
<dbReference type="EC" id="2.3.1.39" evidence="2 7"/>